<evidence type="ECO:0000313" key="4">
    <source>
        <dbReference type="EMBL" id="CDL95702.1"/>
    </source>
</evidence>
<evidence type="ECO:0000256" key="1">
    <source>
        <dbReference type="SAM" id="MobiDB-lite"/>
    </source>
</evidence>
<dbReference type="InterPro" id="IPR000477">
    <property type="entry name" value="RT_dom"/>
</dbReference>
<dbReference type="GO" id="GO:0003676">
    <property type="term" value="F:nucleic acid binding"/>
    <property type="evidence" value="ECO:0007669"/>
    <property type="project" value="InterPro"/>
</dbReference>
<dbReference type="EMBL" id="CAVP010059296">
    <property type="protein sequence ID" value="CDL95701.1"/>
    <property type="molecule type" value="Genomic_DNA"/>
</dbReference>
<dbReference type="PANTHER" id="PTHR47331:SF5">
    <property type="entry name" value="RIBONUCLEASE H"/>
    <property type="match status" value="1"/>
</dbReference>
<dbReference type="PROSITE" id="PS50994">
    <property type="entry name" value="INTEGRASE"/>
    <property type="match status" value="1"/>
</dbReference>
<feature type="region of interest" description="Disordered" evidence="1">
    <location>
        <begin position="369"/>
        <end position="389"/>
    </location>
</feature>
<proteinExistence type="predicted"/>
<name>W6NUL9_HAECO</name>
<dbReference type="InterPro" id="IPR005312">
    <property type="entry name" value="DUF1759"/>
</dbReference>
<dbReference type="PANTHER" id="PTHR47331">
    <property type="entry name" value="PHD-TYPE DOMAIN-CONTAINING PROTEIN"/>
    <property type="match status" value="1"/>
</dbReference>
<feature type="domain" description="Integrase catalytic" evidence="2">
    <location>
        <begin position="1500"/>
        <end position="1683"/>
    </location>
</feature>
<feature type="compositionally biased region" description="Polar residues" evidence="1">
    <location>
        <begin position="1817"/>
        <end position="1831"/>
    </location>
</feature>
<dbReference type="InterPro" id="IPR008042">
    <property type="entry name" value="Retrotrans_Pao"/>
</dbReference>
<dbReference type="Pfam" id="PF05585">
    <property type="entry name" value="DUF1758"/>
    <property type="match status" value="1"/>
</dbReference>
<sequence length="2078" mass="238364">MFNSQNTRRQIGIQKKKLIRHIEAFNNILRDNNIPEKEATFQQFNDEEITEIQEEIADARNKLLKTYSAIERLHTEWSTAQKADPNEALEFTQYLERYGDYTKTIQEAVSALENSDSLLNRLDVEIARRHIPTRSDRYEENSRQPLEAQQQANSQPRQKSTYTTNFVDASILSRLDLPSFDGNLLEYPEFFARYSTLIGDKTELDDTTKFSLLKSCLRGRALHSIEGLALTASNYRIALDILKTRYDDKVTTRHILFSQLANLPTCDPEGKNLQSLYNKMFALTRQFCAYEDDSKEIALGAILTNKLPRHIRSRIYDATGNSHNLTPTELLNILTSIVHKEATLQEIEFHCKSFQHAREDGYASLYRSQRKKLQEEPRNQREPPYTRRIRTTKPTSEKFRRCAFCESNQHSVFHCSKFPTPQLRAQITRDKKLCFNCLSSKHRTKECPSSRLCQTCMRRHHTTLCFRTSTQQQDQRKTHYDKLQTASSNLKQKETRTQQVHYASSAVPSFEQQQDNESVGNEIVASTSSYDATPTSPSTSVLLMCAEVEVFNPNTPEQVVKTTAFLDSGSSRSYITTDLANRLALPTEETEEVSMFTFGTEKPVPLSATHHAIGLQTHKGPEILYVKAIQHLTNDLKMVTLREDIGAVTTFTTESRKPSILIGADYFWNIILSDDFYVKTLPSGYQIVHSSIGDIVTGKPLRTEEAANYCYNSTTDELKKLDKLLQRFFDLESQGIVDNDMTADDEMCMRKFNETISYDENEGRYIVQFPFKGNKEELPSNLQLAYARLVQNVRTLRQKPALLEEYHKLIQDQLTRGIIEAVDEAEPPEYCHYLAHHAVISQSSTTTKIRCVYDGSAKTKDNPSLNDLLFRGPVLLPDLTGLLLRIRTTPIIISSDIEKAFLMIGLDEESRNFTRFLWLKNPHKPISSDNVATYRFRRVPFGLIVSPFLLAGTIRHHLIMTETPLAKELIRNTYVDNIYYGVETTDQGKEFYNESKQLFLQAGMNLRQYISNSSELNNFFTMKEGTKMDENSKILGISWNVRSDQFTIKLPTLPDPDITWTKRQVLKIVAKTYDPLGWCSPVLFWSKQFLQSLWKEKLGWDEALPQHLLKIWKDITSSWTATNIKIERKLLRGTKSTSTFEIHVFTDASKAGYCAVAYLVEINESRTSSLLMSKTRLAPLKSLLTIPRLELSAINLGSMLLKHIYNNIDIPVEKTFIWSDSNVALMWIKNNTTSPVFIRNRINSIRTNAPNAILRFVPGNSNPADVGTRGVSIAQLASDDTWWKGPLFLTEAEEHWPADISSDQNHVYHHADEVHEDQASPDTLLLPERFSSWLRLLRVVYTVLHFVVKKSKGAAKHFGTLSTELYDKAEIILFRRAQNDFPPDPAIKEQLNLYFCEETKLWKSRGRVENADLPNETVSPIYLPRESYITTLYILHVHLNNNHCGINQTLTELRRKVWITKGRHTIKRVLNKSCYHCKRYTAQPFKLPEFPPHPPKRVQRPKYPFENVGMDYAGPLLNKSDEGVPAKYWIILLTCLNTRAIYVDLVPDMSSNRLLHALRRFFASVAYPKWILCDNSKTFKSIADLQSSFASEQEENPDIIDYCAQRKIEFKFIPSYSPWQGGLYEKMVHLFKVSYKHALNNRLLRMEELKTIAKETEAIVNSRPLTYVSEENYVPPLRPIDFLRPWTTLSMPRPSESDEEWKLTTTTKDSLIETWKATNDVLNRFWNRWSEEYLTSLREQYRRTHPHPRCTTKSLPKKNDVVLIQDKKLERGQWQIGQIESSTDDYQRSANVRLPSKRIITRPINLLCKLEICDSQNKTTSEGSSSRNSPQGHPMMTRSKTRAKNSGASFFSLLSLAIMATLCSKTTASTRCPSELNIPKKIIYATNCVDRGVAIATYQSSGRTQMCWFPISCPTGHIQVSIPLLQNQALCGPKCTCPTWATSCSFSTSSKKKTLHGSPTFPSTSRLTFLMKCAHSHRQKNATAKERSAVSIKWNFTTEPYSSFQNYTSPSKNIWILKTSYVSILKEFDNILNRLTVGHLTSVTKRNAPMALHCFARSAHLRPYSRLPQVTSSSRHGD</sequence>
<dbReference type="Pfam" id="PF03564">
    <property type="entry name" value="DUF1759"/>
    <property type="match status" value="1"/>
</dbReference>
<gene>
    <name evidence="4" type="ORF">HCOI_00732300</name>
    <name evidence="3" type="ORF">HCOI_00732800</name>
</gene>
<dbReference type="InterPro" id="IPR036397">
    <property type="entry name" value="RNaseH_sf"/>
</dbReference>
<reference evidence="4" key="1">
    <citation type="submission" date="2013-03" db="EMBL/GenBank/DDBJ databases">
        <authorList>
            <person name="Aslett M."/>
        </authorList>
    </citation>
    <scope>NUCLEOTIDE SEQUENCE [LARGE SCALE GENOMIC DNA]</scope>
    <source>
        <strain evidence="4">ISE/inbred ISE</strain>
    </source>
</reference>
<accession>W6NUL9</accession>
<dbReference type="InterPro" id="IPR043128">
    <property type="entry name" value="Rev_trsase/Diguanyl_cyclase"/>
</dbReference>
<dbReference type="GO" id="GO:0015074">
    <property type="term" value="P:DNA integration"/>
    <property type="evidence" value="ECO:0007669"/>
    <property type="project" value="InterPro"/>
</dbReference>
<dbReference type="Pfam" id="PF05380">
    <property type="entry name" value="Peptidase_A17"/>
    <property type="match status" value="1"/>
</dbReference>
<protein>
    <recommendedName>
        <fullName evidence="2">Integrase catalytic domain-containing protein</fullName>
    </recommendedName>
</protein>
<dbReference type="SUPFAM" id="SSF56672">
    <property type="entry name" value="DNA/RNA polymerases"/>
    <property type="match status" value="1"/>
</dbReference>
<dbReference type="Pfam" id="PF18701">
    <property type="entry name" value="DUF5641"/>
    <property type="match status" value="1"/>
</dbReference>
<feature type="compositionally biased region" description="Basic and acidic residues" evidence="1">
    <location>
        <begin position="372"/>
        <end position="385"/>
    </location>
</feature>
<evidence type="ECO:0000259" key="2">
    <source>
        <dbReference type="PROSITE" id="PS50994"/>
    </source>
</evidence>
<dbReference type="Gene3D" id="3.30.420.10">
    <property type="entry name" value="Ribonuclease H-like superfamily/Ribonuclease H"/>
    <property type="match status" value="1"/>
</dbReference>
<dbReference type="InterPro" id="IPR040676">
    <property type="entry name" value="DUF5641"/>
</dbReference>
<dbReference type="InterPro" id="IPR043502">
    <property type="entry name" value="DNA/RNA_pol_sf"/>
</dbReference>
<feature type="compositionally biased region" description="Basic and acidic residues" evidence="1">
    <location>
        <begin position="133"/>
        <end position="142"/>
    </location>
</feature>
<comment type="caution">
    <text evidence="4">The sequence shown here is derived from an EMBL/GenBank/DDBJ whole genome shotgun (WGS) entry which is preliminary data.</text>
</comment>
<dbReference type="SUPFAM" id="SSF53098">
    <property type="entry name" value="Ribonuclease H-like"/>
    <property type="match status" value="1"/>
</dbReference>
<dbReference type="Gene3D" id="3.30.70.270">
    <property type="match status" value="1"/>
</dbReference>
<organism evidence="4">
    <name type="scientific">Haemonchus contortus</name>
    <name type="common">Barber pole worm</name>
    <dbReference type="NCBI Taxonomy" id="6289"/>
    <lineage>
        <taxon>Eukaryota</taxon>
        <taxon>Metazoa</taxon>
        <taxon>Ecdysozoa</taxon>
        <taxon>Nematoda</taxon>
        <taxon>Chromadorea</taxon>
        <taxon>Rhabditida</taxon>
        <taxon>Rhabditina</taxon>
        <taxon>Rhabditomorpha</taxon>
        <taxon>Strongyloidea</taxon>
        <taxon>Trichostrongylidae</taxon>
        <taxon>Haemonchus</taxon>
    </lineage>
</organism>
<dbReference type="GO" id="GO:0042575">
    <property type="term" value="C:DNA polymerase complex"/>
    <property type="evidence" value="ECO:0007669"/>
    <property type="project" value="UniProtKB-ARBA"/>
</dbReference>
<dbReference type="EMBL" id="CAVP010059297">
    <property type="protein sequence ID" value="CDL95702.1"/>
    <property type="molecule type" value="Genomic_DNA"/>
</dbReference>
<reference evidence="4" key="2">
    <citation type="submission" date="2013-05" db="EMBL/GenBank/DDBJ databases">
        <title>The genome and transcriptome of Haemonchus contortus: a key model parasite for drug and vaccine discovery.</title>
        <authorList>
            <person name="Laing R."/>
            <person name="Kikuchi T."/>
            <person name="Martinelli A."/>
            <person name="Tsai I.J."/>
            <person name="Beech R.N."/>
            <person name="Redman E."/>
            <person name="Holroyd N."/>
            <person name="Bartley D.J."/>
            <person name="Beasley H."/>
            <person name="Britton C."/>
            <person name="Curran D."/>
            <person name="Devaney E."/>
            <person name="Gilabert A."/>
            <person name="Jackson F."/>
            <person name="Hunt M."/>
            <person name="Johnston S."/>
            <person name="Kryukov I."/>
            <person name="Li K."/>
            <person name="Morrison A.A."/>
            <person name="Reid A.J."/>
            <person name="Sargison N."/>
            <person name="Saunders G."/>
            <person name="Wasmuth J.D."/>
            <person name="Wolstenholme A."/>
            <person name="Berriman M."/>
            <person name="Gilleard J.S."/>
            <person name="Cotton J.A."/>
        </authorList>
    </citation>
    <scope>NUCLEOTIDE SEQUENCE [LARGE SCALE GENOMIC DNA]</scope>
    <source>
        <strain evidence="4">ISE/inbred ISE</strain>
    </source>
</reference>
<dbReference type="InterPro" id="IPR001584">
    <property type="entry name" value="Integrase_cat-core"/>
</dbReference>
<dbReference type="Pfam" id="PF00078">
    <property type="entry name" value="RVT_1"/>
    <property type="match status" value="1"/>
</dbReference>
<feature type="region of interest" description="Disordered" evidence="1">
    <location>
        <begin position="133"/>
        <end position="160"/>
    </location>
</feature>
<dbReference type="InterPro" id="IPR008737">
    <property type="entry name" value="DUF1758"/>
</dbReference>
<feature type="region of interest" description="Disordered" evidence="1">
    <location>
        <begin position="1817"/>
        <end position="1843"/>
    </location>
</feature>
<feature type="compositionally biased region" description="Polar residues" evidence="1">
    <location>
        <begin position="143"/>
        <end position="160"/>
    </location>
</feature>
<dbReference type="InterPro" id="IPR012337">
    <property type="entry name" value="RNaseH-like_sf"/>
</dbReference>
<evidence type="ECO:0000313" key="3">
    <source>
        <dbReference type="EMBL" id="CDL95701.1"/>
    </source>
</evidence>
<dbReference type="Gene3D" id="3.10.10.10">
    <property type="entry name" value="HIV Type 1 Reverse Transcriptase, subunit A, domain 1"/>
    <property type="match status" value="1"/>
</dbReference>